<dbReference type="InterPro" id="IPR013783">
    <property type="entry name" value="Ig-like_fold"/>
</dbReference>
<dbReference type="SUPFAM" id="SSF49303">
    <property type="entry name" value="beta-Galactosidase/glucuronidase domain"/>
    <property type="match status" value="3"/>
</dbReference>
<sequence>MTNLNSNAQSKVEINSDWKFRQTNIGEWLSATVPGTVHTDLLHNKIIEDPYYRTNEKDLQWIDKVNWEYKTTFNLNQSVLSKENIEIIFNGLDTYADVYLNDSKILSADNMFRTWKIDAKPWLKSGENELHIVFQSPINKGLELYEKFGLPLPANNDQSENGGLGENRVSVHTRKAGYHYGWDWGPRFATSGIWRPIEINAWNTAQIDNSYIVTQNIKNNTAQIAATATINSSTGGNYKLITKLDGKKVAENSALLDKGIQEIKSNFKIKNPKLWWPVGLGDAHLYTVTQELYLNNTLIDTKETKTGVRTAKLIQKEDADKSGRSFYFEVNGIPVFGKGANYIPNDLFLPRVTLEDYKTVINSAVEANMNMLRIWGGGIYENDEFYELCDEKGIMVWQDFMFACSMYPDTPELQESIKQEAIDNVQRLRNHPSIVLWCGNNEIEVAWSEYDHSRGWGGWRKSYPRAQQNKIWAAYETIFHDILPKVVASETEAIDYWKSSPSAGPEQVATYNTTSGDIHYWGVWHGLHPFSDFNNHVGRFMSEYGFQSFPEFSTVKKYTIPSDWDIESEVMAAHQRSGIGNLRIKQYMESHYKTPKDFESFLYVSQLLQAKAIKEALEVHRRRMPYCMGSLYWQLNDCWPVASWSSMDYYKNWKAQQYMAKKAFEPIHVSPKISDSKVEFYVVSDKLKSQKAVLKITAMDFNGNIISSTKNNINIQPNTSTMYHTAEMASLINEYEKQDLVVLSEVIIKNKIVSENITYFAEPKDLKLLKPEIIKTFSISKDGKTHLTLSSKTLVKDVFITVSGTSLKLSDNYFDLIPNTKKEIEIGNQSIDITAVEITTLFDSYSN</sequence>
<dbReference type="Proteomes" id="UP001597163">
    <property type="component" value="Unassembled WGS sequence"/>
</dbReference>
<dbReference type="EMBL" id="JBHTLJ010000003">
    <property type="protein sequence ID" value="MFD1163219.1"/>
    <property type="molecule type" value="Genomic_DNA"/>
</dbReference>
<proteinExistence type="inferred from homology"/>
<comment type="function">
    <text evidence="2">Exoglycosidase that cleaves the single beta-linked mannose residue from the non-reducing end of all N-linked glycoprotein oligosaccharides.</text>
</comment>
<evidence type="ECO:0000256" key="7">
    <source>
        <dbReference type="ARBA" id="ARBA00012754"/>
    </source>
</evidence>
<evidence type="ECO:0000259" key="21">
    <source>
        <dbReference type="Pfam" id="PF17753"/>
    </source>
</evidence>
<dbReference type="Pfam" id="PF00703">
    <property type="entry name" value="Glyco_hydro_2"/>
    <property type="match status" value="1"/>
</dbReference>
<reference evidence="25" key="1">
    <citation type="journal article" date="2019" name="Int. J. Syst. Evol. Microbiol.">
        <title>The Global Catalogue of Microorganisms (GCM) 10K type strain sequencing project: providing services to taxonomists for standard genome sequencing and annotation.</title>
        <authorList>
            <consortium name="The Broad Institute Genomics Platform"/>
            <consortium name="The Broad Institute Genome Sequencing Center for Infectious Disease"/>
            <person name="Wu L."/>
            <person name="Ma J."/>
        </authorList>
    </citation>
    <scope>NUCLEOTIDE SEQUENCE [LARGE SCALE GENOMIC DNA]</scope>
    <source>
        <strain evidence="25">CCUG 63246</strain>
    </source>
</reference>
<dbReference type="Pfam" id="PF17753">
    <property type="entry name" value="Ig_mannosidase"/>
    <property type="match status" value="1"/>
</dbReference>
<feature type="domain" description="Glycoside hydrolase family 2 catalytic" evidence="20">
    <location>
        <begin position="383"/>
        <end position="443"/>
    </location>
</feature>
<keyword evidence="13" id="KW-0325">Glycoprotein</keyword>
<dbReference type="Gene3D" id="2.60.40.10">
    <property type="entry name" value="Immunoglobulins"/>
    <property type="match status" value="3"/>
</dbReference>
<dbReference type="InterPro" id="IPR054593">
    <property type="entry name" value="Beta-mannosidase-like_N2"/>
</dbReference>
<comment type="pathway">
    <text evidence="4">Glycan metabolism; N-glycan degradation.</text>
</comment>
<evidence type="ECO:0000259" key="19">
    <source>
        <dbReference type="Pfam" id="PF00703"/>
    </source>
</evidence>
<dbReference type="EC" id="3.2.1.25" evidence="7"/>
<evidence type="ECO:0000256" key="8">
    <source>
        <dbReference type="ARBA" id="ARBA00015707"/>
    </source>
</evidence>
<evidence type="ECO:0000256" key="9">
    <source>
        <dbReference type="ARBA" id="ARBA00022525"/>
    </source>
</evidence>
<protein>
    <recommendedName>
        <fullName evidence="8">Beta-mannosidase</fullName>
        <ecNumber evidence="7">3.2.1.25</ecNumber>
    </recommendedName>
    <alternativeName>
        <fullName evidence="17">Beta-mannosidase B</fullName>
    </alternativeName>
    <alternativeName>
        <fullName evidence="15">Lysosomal beta A mannosidase</fullName>
    </alternativeName>
    <alternativeName>
        <fullName evidence="18">Mannanase B</fullName>
    </alternativeName>
</protein>
<dbReference type="InterPro" id="IPR041625">
    <property type="entry name" value="Beta-mannosidase_Ig"/>
</dbReference>
<name>A0ABW3RDQ2_9FLAO</name>
<feature type="domain" description="Mannosidase Ig/CBM-like" evidence="22">
    <location>
        <begin position="677"/>
        <end position="765"/>
    </location>
</feature>
<dbReference type="SUPFAM" id="SSF51445">
    <property type="entry name" value="(Trans)glycosidases"/>
    <property type="match status" value="1"/>
</dbReference>
<feature type="domain" description="Beta-mannosidase Ig-fold" evidence="21">
    <location>
        <begin position="768"/>
        <end position="828"/>
    </location>
</feature>
<gene>
    <name evidence="24" type="ORF">ACFQ2E_12365</name>
</gene>
<comment type="catalytic activity">
    <reaction evidence="1">
        <text>Hydrolysis of terminal, non-reducing beta-D-mannose residues in beta-D-mannosides.</text>
        <dbReference type="EC" id="3.2.1.25"/>
    </reaction>
</comment>
<evidence type="ECO:0000256" key="2">
    <source>
        <dbReference type="ARBA" id="ARBA00003150"/>
    </source>
</evidence>
<accession>A0ABW3RDQ2</accession>
<evidence type="ECO:0000259" key="20">
    <source>
        <dbReference type="Pfam" id="PF02836"/>
    </source>
</evidence>
<evidence type="ECO:0000256" key="14">
    <source>
        <dbReference type="ARBA" id="ARBA00023295"/>
    </source>
</evidence>
<keyword evidence="14" id="KW-0326">Glycosidase</keyword>
<evidence type="ECO:0000313" key="25">
    <source>
        <dbReference type="Proteomes" id="UP001597163"/>
    </source>
</evidence>
<dbReference type="Gene3D" id="2.60.120.260">
    <property type="entry name" value="Galactose-binding domain-like"/>
    <property type="match status" value="1"/>
</dbReference>
<dbReference type="InterPro" id="IPR008979">
    <property type="entry name" value="Galactose-bd-like_sf"/>
</dbReference>
<dbReference type="PANTHER" id="PTHR43730:SF1">
    <property type="entry name" value="BETA-MANNOSIDASE"/>
    <property type="match status" value="1"/>
</dbReference>
<evidence type="ECO:0000256" key="18">
    <source>
        <dbReference type="ARBA" id="ARBA00041614"/>
    </source>
</evidence>
<evidence type="ECO:0000256" key="12">
    <source>
        <dbReference type="ARBA" id="ARBA00023157"/>
    </source>
</evidence>
<keyword evidence="12" id="KW-1015">Disulfide bond</keyword>
<dbReference type="InterPro" id="IPR006103">
    <property type="entry name" value="Glyco_hydro_2_cat"/>
</dbReference>
<comment type="caution">
    <text evidence="24">The sequence shown here is derived from an EMBL/GenBank/DDBJ whole genome shotgun (WGS) entry which is preliminary data.</text>
</comment>
<dbReference type="RefSeq" id="WP_311940441.1">
    <property type="nucleotide sequence ID" value="NZ_JAVSCK010000003.1"/>
</dbReference>
<evidence type="ECO:0000256" key="16">
    <source>
        <dbReference type="ARBA" id="ARBA00038429"/>
    </source>
</evidence>
<evidence type="ECO:0000259" key="22">
    <source>
        <dbReference type="Pfam" id="PF17786"/>
    </source>
</evidence>
<evidence type="ECO:0000256" key="6">
    <source>
        <dbReference type="ARBA" id="ARBA00011738"/>
    </source>
</evidence>
<feature type="domain" description="Glycoside hydrolase family 2 immunoglobulin-like beta-sandwich" evidence="19">
    <location>
        <begin position="210"/>
        <end position="309"/>
    </location>
</feature>
<dbReference type="Gene3D" id="3.20.20.80">
    <property type="entry name" value="Glycosidases"/>
    <property type="match status" value="1"/>
</dbReference>
<dbReference type="InterPro" id="IPR006102">
    <property type="entry name" value="Ig-like_GH2"/>
</dbReference>
<evidence type="ECO:0000256" key="11">
    <source>
        <dbReference type="ARBA" id="ARBA00022801"/>
    </source>
</evidence>
<dbReference type="PANTHER" id="PTHR43730">
    <property type="entry name" value="BETA-MANNOSIDASE"/>
    <property type="match status" value="1"/>
</dbReference>
<dbReference type="Pfam" id="PF17786">
    <property type="entry name" value="Mannosidase_ig"/>
    <property type="match status" value="1"/>
</dbReference>
<dbReference type="SUPFAM" id="SSF49785">
    <property type="entry name" value="Galactose-binding domain-like"/>
    <property type="match status" value="1"/>
</dbReference>
<evidence type="ECO:0000256" key="15">
    <source>
        <dbReference type="ARBA" id="ARBA00032581"/>
    </source>
</evidence>
<dbReference type="InterPro" id="IPR017853">
    <property type="entry name" value="GH"/>
</dbReference>
<evidence type="ECO:0000256" key="5">
    <source>
        <dbReference type="ARBA" id="ARBA00011245"/>
    </source>
</evidence>
<dbReference type="InterPro" id="IPR036156">
    <property type="entry name" value="Beta-gal/glucu_dom_sf"/>
</dbReference>
<dbReference type="Pfam" id="PF22666">
    <property type="entry name" value="Glyco_hydro_2_N2"/>
    <property type="match status" value="1"/>
</dbReference>
<keyword evidence="11 24" id="KW-0378">Hydrolase</keyword>
<comment type="subcellular location">
    <subcellularLocation>
        <location evidence="3">Secreted</location>
    </subcellularLocation>
</comment>
<evidence type="ECO:0000313" key="24">
    <source>
        <dbReference type="EMBL" id="MFD1163219.1"/>
    </source>
</evidence>
<comment type="subunit">
    <text evidence="5">Monomer.</text>
</comment>
<evidence type="ECO:0000256" key="4">
    <source>
        <dbReference type="ARBA" id="ARBA00004740"/>
    </source>
</evidence>
<comment type="subunit">
    <text evidence="6">Homodimer.</text>
</comment>
<evidence type="ECO:0000256" key="10">
    <source>
        <dbReference type="ARBA" id="ARBA00022729"/>
    </source>
</evidence>
<keyword evidence="9" id="KW-0964">Secreted</keyword>
<evidence type="ECO:0000256" key="1">
    <source>
        <dbReference type="ARBA" id="ARBA00000829"/>
    </source>
</evidence>
<evidence type="ECO:0000256" key="3">
    <source>
        <dbReference type="ARBA" id="ARBA00004613"/>
    </source>
</evidence>
<organism evidence="24 25">
    <name type="scientific">Hwangdonia seohaensis</name>
    <dbReference type="NCBI Taxonomy" id="1240727"/>
    <lineage>
        <taxon>Bacteria</taxon>
        <taxon>Pseudomonadati</taxon>
        <taxon>Bacteroidota</taxon>
        <taxon>Flavobacteriia</taxon>
        <taxon>Flavobacteriales</taxon>
        <taxon>Flavobacteriaceae</taxon>
        <taxon>Hwangdonia</taxon>
    </lineage>
</organism>
<dbReference type="Pfam" id="PF02836">
    <property type="entry name" value="Glyco_hydro_2_C"/>
    <property type="match status" value="1"/>
</dbReference>
<feature type="domain" description="Beta-mannosidase-like galactose-binding" evidence="23">
    <location>
        <begin position="18"/>
        <end position="195"/>
    </location>
</feature>
<evidence type="ECO:0000256" key="13">
    <source>
        <dbReference type="ARBA" id="ARBA00023180"/>
    </source>
</evidence>
<keyword evidence="25" id="KW-1185">Reference proteome</keyword>
<keyword evidence="10" id="KW-0732">Signal</keyword>
<dbReference type="InterPro" id="IPR050887">
    <property type="entry name" value="Beta-mannosidase_GH2"/>
</dbReference>
<comment type="similarity">
    <text evidence="16">Belongs to the glycosyl hydrolase 2 family. Beta-mannosidase B subfamily.</text>
</comment>
<dbReference type="InterPro" id="IPR041447">
    <property type="entry name" value="Mannosidase_ig"/>
</dbReference>
<evidence type="ECO:0000256" key="17">
    <source>
        <dbReference type="ARBA" id="ARBA00041069"/>
    </source>
</evidence>
<evidence type="ECO:0000259" key="23">
    <source>
        <dbReference type="Pfam" id="PF22666"/>
    </source>
</evidence>
<dbReference type="GO" id="GO:0016787">
    <property type="term" value="F:hydrolase activity"/>
    <property type="evidence" value="ECO:0007669"/>
    <property type="project" value="UniProtKB-KW"/>
</dbReference>